<keyword evidence="2" id="KW-1185">Reference proteome</keyword>
<dbReference type="AlphaFoldDB" id="A0A3N4PZQ0"/>
<protein>
    <submittedName>
        <fullName evidence="1">Uncharacterized protein</fullName>
    </submittedName>
</protein>
<gene>
    <name evidence="1" type="ORF">EGT74_12230</name>
</gene>
<evidence type="ECO:0000313" key="1">
    <source>
        <dbReference type="EMBL" id="RPE14232.1"/>
    </source>
</evidence>
<organism evidence="1 2">
    <name type="scientific">Chitinophaga lutea</name>
    <dbReference type="NCBI Taxonomy" id="2488634"/>
    <lineage>
        <taxon>Bacteria</taxon>
        <taxon>Pseudomonadati</taxon>
        <taxon>Bacteroidota</taxon>
        <taxon>Chitinophagia</taxon>
        <taxon>Chitinophagales</taxon>
        <taxon>Chitinophagaceae</taxon>
        <taxon>Chitinophaga</taxon>
    </lineage>
</organism>
<dbReference type="EMBL" id="RPDH01000001">
    <property type="protein sequence ID" value="RPE14232.1"/>
    <property type="molecule type" value="Genomic_DNA"/>
</dbReference>
<sequence>MISVRLRPEWLVNNRLRIYREQLREEKIELTRQLLDIFRSPAGRREKEAIVQTMQLNIIQWLDRLHVYRKALPEMADRERALFYLEAEGLLHDVLVALEQHVQAYLSPHLPLPFSYATRVKRQLQVRLHELELLFRALELDERLGELVLRPVRAFLLSLDGRQYFGSLFYFRDLMTQLQITGILQLAHPAEFQLQVHAILIHFNFNAVEYYIYCISRLEALLTGHSFPRDKIKLLTWYIITLRRLPLKKTPGLLPSMPPIVEQLQEWMLEERIFLRNADPKNVPYETSPF</sequence>
<dbReference type="Proteomes" id="UP000278351">
    <property type="component" value="Unassembled WGS sequence"/>
</dbReference>
<comment type="caution">
    <text evidence="1">The sequence shown here is derived from an EMBL/GenBank/DDBJ whole genome shotgun (WGS) entry which is preliminary data.</text>
</comment>
<accession>A0A3N4PZQ0</accession>
<evidence type="ECO:0000313" key="2">
    <source>
        <dbReference type="Proteomes" id="UP000278351"/>
    </source>
</evidence>
<proteinExistence type="predicted"/>
<reference evidence="1 2" key="1">
    <citation type="submission" date="2018-11" db="EMBL/GenBank/DDBJ databases">
        <title>Chitinophaga lutea sp.nov., isolate from arsenic contaminated soil.</title>
        <authorList>
            <person name="Zong Y."/>
        </authorList>
    </citation>
    <scope>NUCLEOTIDE SEQUENCE [LARGE SCALE GENOMIC DNA]</scope>
    <source>
        <strain evidence="1 2">ZY74</strain>
    </source>
</reference>
<name>A0A3N4PZQ0_9BACT</name>